<dbReference type="EMBL" id="JBHRZH010000017">
    <property type="protein sequence ID" value="MFC3763154.1"/>
    <property type="molecule type" value="Genomic_DNA"/>
</dbReference>
<keyword evidence="5 7" id="KW-1133">Transmembrane helix</keyword>
<dbReference type="InterPro" id="IPR045621">
    <property type="entry name" value="BPD_transp_1_N"/>
</dbReference>
<keyword evidence="2 7" id="KW-0813">Transport</keyword>
<dbReference type="PANTHER" id="PTHR43163">
    <property type="entry name" value="DIPEPTIDE TRANSPORT SYSTEM PERMEASE PROTEIN DPPB-RELATED"/>
    <property type="match status" value="1"/>
</dbReference>
<dbReference type="PROSITE" id="PS50928">
    <property type="entry name" value="ABC_TM1"/>
    <property type="match status" value="1"/>
</dbReference>
<accession>A0ABV7YFT6</accession>
<keyword evidence="4 7" id="KW-0812">Transmembrane</keyword>
<protein>
    <submittedName>
        <fullName evidence="9">ABC transporter permease</fullName>
    </submittedName>
</protein>
<keyword evidence="3" id="KW-1003">Cell membrane</keyword>
<evidence type="ECO:0000256" key="4">
    <source>
        <dbReference type="ARBA" id="ARBA00022692"/>
    </source>
</evidence>
<dbReference type="Pfam" id="PF00528">
    <property type="entry name" value="BPD_transp_1"/>
    <property type="match status" value="1"/>
</dbReference>
<dbReference type="RefSeq" id="WP_307782511.1">
    <property type="nucleotide sequence ID" value="NZ_JAFBCM010000001.1"/>
</dbReference>
<evidence type="ECO:0000256" key="7">
    <source>
        <dbReference type="RuleBase" id="RU363032"/>
    </source>
</evidence>
<keyword evidence="6 7" id="KW-0472">Membrane</keyword>
<evidence type="ECO:0000259" key="8">
    <source>
        <dbReference type="PROSITE" id="PS50928"/>
    </source>
</evidence>
<organism evidence="9 10">
    <name type="scientific">Tenggerimyces flavus</name>
    <dbReference type="NCBI Taxonomy" id="1708749"/>
    <lineage>
        <taxon>Bacteria</taxon>
        <taxon>Bacillati</taxon>
        <taxon>Actinomycetota</taxon>
        <taxon>Actinomycetes</taxon>
        <taxon>Propionibacteriales</taxon>
        <taxon>Nocardioidaceae</taxon>
        <taxon>Tenggerimyces</taxon>
    </lineage>
</organism>
<dbReference type="CDD" id="cd06261">
    <property type="entry name" value="TM_PBP2"/>
    <property type="match status" value="1"/>
</dbReference>
<evidence type="ECO:0000313" key="10">
    <source>
        <dbReference type="Proteomes" id="UP001595699"/>
    </source>
</evidence>
<dbReference type="PANTHER" id="PTHR43163:SF6">
    <property type="entry name" value="DIPEPTIDE TRANSPORT SYSTEM PERMEASE PROTEIN DPPB-RELATED"/>
    <property type="match status" value="1"/>
</dbReference>
<evidence type="ECO:0000313" key="9">
    <source>
        <dbReference type="EMBL" id="MFC3763154.1"/>
    </source>
</evidence>
<dbReference type="InterPro" id="IPR000515">
    <property type="entry name" value="MetI-like"/>
</dbReference>
<comment type="caution">
    <text evidence="9">The sequence shown here is derived from an EMBL/GenBank/DDBJ whole genome shotgun (WGS) entry which is preliminary data.</text>
</comment>
<keyword evidence="10" id="KW-1185">Reference proteome</keyword>
<proteinExistence type="inferred from homology"/>
<feature type="transmembrane region" description="Helical" evidence="7">
    <location>
        <begin position="9"/>
        <end position="29"/>
    </location>
</feature>
<gene>
    <name evidence="9" type="ORF">ACFOUW_20095</name>
</gene>
<evidence type="ECO:0000256" key="1">
    <source>
        <dbReference type="ARBA" id="ARBA00004651"/>
    </source>
</evidence>
<reference evidence="10" key="1">
    <citation type="journal article" date="2019" name="Int. J. Syst. Evol. Microbiol.">
        <title>The Global Catalogue of Microorganisms (GCM) 10K type strain sequencing project: providing services to taxonomists for standard genome sequencing and annotation.</title>
        <authorList>
            <consortium name="The Broad Institute Genomics Platform"/>
            <consortium name="The Broad Institute Genome Sequencing Center for Infectious Disease"/>
            <person name="Wu L."/>
            <person name="Ma J."/>
        </authorList>
    </citation>
    <scope>NUCLEOTIDE SEQUENCE [LARGE SCALE GENOMIC DNA]</scope>
    <source>
        <strain evidence="10">CGMCC 4.7241</strain>
    </source>
</reference>
<feature type="domain" description="ABC transmembrane type-1" evidence="8">
    <location>
        <begin position="110"/>
        <end position="319"/>
    </location>
</feature>
<comment type="similarity">
    <text evidence="7">Belongs to the binding-protein-dependent transport system permease family.</text>
</comment>
<comment type="subcellular location">
    <subcellularLocation>
        <location evidence="1 7">Cell membrane</location>
        <topology evidence="1 7">Multi-pass membrane protein</topology>
    </subcellularLocation>
</comment>
<feature type="transmembrane region" description="Helical" evidence="7">
    <location>
        <begin position="190"/>
        <end position="211"/>
    </location>
</feature>
<sequence length="329" mass="34958">MLGFLLRRLLGAVVVLFVLSAVVFGLFFLSPGDPAQLACGKGCRPEQVAVIAQQMGLDRPAYVQYGEFLGGIFVGRDFSSGPTVDHCPAPCLGFSFQTDEPVVSLLLDRLPVTLSITIGSLVLWLAVGVGGGVLSALRRGRALDRAIMGATLAGMATPVFLLGLLLMMLVCAYLQWLPFPTYVPFTTDPALWFSNLLLPWVTIAVSQAAVYTRITRTAILETLAEDHIRTARACGLSEARVIGRHGLRSALTPLVTLVALDLGGLLGGAVITEKVYGLPGLGHLLISSVAEIDLPVVVGVTLLAGFFIVVANLVADLLYALVDRRVTFT</sequence>
<evidence type="ECO:0000256" key="3">
    <source>
        <dbReference type="ARBA" id="ARBA00022475"/>
    </source>
</evidence>
<name>A0ABV7YFT6_9ACTN</name>
<dbReference type="Pfam" id="PF19300">
    <property type="entry name" value="BPD_transp_1_N"/>
    <property type="match status" value="1"/>
</dbReference>
<feature type="transmembrane region" description="Helical" evidence="7">
    <location>
        <begin position="146"/>
        <end position="170"/>
    </location>
</feature>
<evidence type="ECO:0000256" key="5">
    <source>
        <dbReference type="ARBA" id="ARBA00022989"/>
    </source>
</evidence>
<dbReference type="Gene3D" id="1.10.3720.10">
    <property type="entry name" value="MetI-like"/>
    <property type="match status" value="1"/>
</dbReference>
<dbReference type="InterPro" id="IPR035906">
    <property type="entry name" value="MetI-like_sf"/>
</dbReference>
<evidence type="ECO:0000256" key="6">
    <source>
        <dbReference type="ARBA" id="ARBA00023136"/>
    </source>
</evidence>
<dbReference type="SUPFAM" id="SSF161098">
    <property type="entry name" value="MetI-like"/>
    <property type="match status" value="1"/>
</dbReference>
<feature type="transmembrane region" description="Helical" evidence="7">
    <location>
        <begin position="292"/>
        <end position="315"/>
    </location>
</feature>
<dbReference type="Proteomes" id="UP001595699">
    <property type="component" value="Unassembled WGS sequence"/>
</dbReference>
<feature type="transmembrane region" description="Helical" evidence="7">
    <location>
        <begin position="250"/>
        <end position="272"/>
    </location>
</feature>
<evidence type="ECO:0000256" key="2">
    <source>
        <dbReference type="ARBA" id="ARBA00022448"/>
    </source>
</evidence>
<feature type="transmembrane region" description="Helical" evidence="7">
    <location>
        <begin position="112"/>
        <end position="134"/>
    </location>
</feature>